<evidence type="ECO:0000313" key="5">
    <source>
        <dbReference type="EMBL" id="SEO28999.1"/>
    </source>
</evidence>
<dbReference type="RefSeq" id="WP_090617474.1">
    <property type="nucleotide sequence ID" value="NZ_CP067124.1"/>
</dbReference>
<evidence type="ECO:0000256" key="3">
    <source>
        <dbReference type="PIRSR" id="PIRSR603782-1"/>
    </source>
</evidence>
<dbReference type="STRING" id="34002.SAMN04489859_10609"/>
<dbReference type="SUPFAM" id="SSF52833">
    <property type="entry name" value="Thioredoxin-like"/>
    <property type="match status" value="1"/>
</dbReference>
<protein>
    <submittedName>
        <fullName evidence="5">Protein SCO1/2</fullName>
    </submittedName>
</protein>
<accession>A0A1H8NHP1</accession>
<dbReference type="GO" id="GO:0046872">
    <property type="term" value="F:metal ion binding"/>
    <property type="evidence" value="ECO:0007669"/>
    <property type="project" value="UniProtKB-KW"/>
</dbReference>
<dbReference type="Proteomes" id="UP000199054">
    <property type="component" value="Unassembled WGS sequence"/>
</dbReference>
<dbReference type="PANTHER" id="PTHR12151:SF25">
    <property type="entry name" value="LINALOOL DEHYDRATASE_ISOMERASE DOMAIN-CONTAINING PROTEIN"/>
    <property type="match status" value="1"/>
</dbReference>
<comment type="similarity">
    <text evidence="1">Belongs to the SCO1/2 family.</text>
</comment>
<feature type="disulfide bond" description="Redox-active" evidence="4">
    <location>
        <begin position="82"/>
        <end position="86"/>
    </location>
</feature>
<evidence type="ECO:0000256" key="1">
    <source>
        <dbReference type="ARBA" id="ARBA00010996"/>
    </source>
</evidence>
<evidence type="ECO:0000256" key="2">
    <source>
        <dbReference type="ARBA" id="ARBA00023008"/>
    </source>
</evidence>
<keyword evidence="6" id="KW-1185">Reference proteome</keyword>
<feature type="binding site" evidence="3">
    <location>
        <position position="171"/>
    </location>
    <ligand>
        <name>Cu cation</name>
        <dbReference type="ChEBI" id="CHEBI:23378"/>
    </ligand>
</feature>
<reference evidence="5 6" key="1">
    <citation type="submission" date="2016-10" db="EMBL/GenBank/DDBJ databases">
        <authorList>
            <person name="de Groot N.N."/>
        </authorList>
    </citation>
    <scope>NUCLEOTIDE SEQUENCE [LARGE SCALE GENOMIC DNA]</scope>
    <source>
        <strain evidence="5 6">DSM 8512</strain>
    </source>
</reference>
<dbReference type="CDD" id="cd02968">
    <property type="entry name" value="SCO"/>
    <property type="match status" value="1"/>
</dbReference>
<dbReference type="EMBL" id="FODE01000060">
    <property type="protein sequence ID" value="SEO28999.1"/>
    <property type="molecule type" value="Genomic_DNA"/>
</dbReference>
<dbReference type="InterPro" id="IPR003782">
    <property type="entry name" value="SCO1/SenC"/>
</dbReference>
<name>A0A1H8NHP1_9RHOB</name>
<dbReference type="Pfam" id="PF02630">
    <property type="entry name" value="SCO1-SenC"/>
    <property type="match status" value="1"/>
</dbReference>
<evidence type="ECO:0000313" key="6">
    <source>
        <dbReference type="Proteomes" id="UP000199054"/>
    </source>
</evidence>
<keyword evidence="4" id="KW-1015">Disulfide bond</keyword>
<evidence type="ECO:0000256" key="4">
    <source>
        <dbReference type="PIRSR" id="PIRSR603782-2"/>
    </source>
</evidence>
<dbReference type="PANTHER" id="PTHR12151">
    <property type="entry name" value="ELECTRON TRANSPORT PROTIN SCO1/SENC FAMILY MEMBER"/>
    <property type="match status" value="1"/>
</dbReference>
<organism evidence="5 6">
    <name type="scientific">Paracoccus alcaliphilus</name>
    <dbReference type="NCBI Taxonomy" id="34002"/>
    <lineage>
        <taxon>Bacteria</taxon>
        <taxon>Pseudomonadati</taxon>
        <taxon>Pseudomonadota</taxon>
        <taxon>Alphaproteobacteria</taxon>
        <taxon>Rhodobacterales</taxon>
        <taxon>Paracoccaceae</taxon>
        <taxon>Paracoccus</taxon>
    </lineage>
</organism>
<feature type="binding site" evidence="3">
    <location>
        <position position="82"/>
    </location>
    <ligand>
        <name>Cu cation</name>
        <dbReference type="ChEBI" id="CHEBI:23378"/>
    </ligand>
</feature>
<dbReference type="AlphaFoldDB" id="A0A1H8NHP1"/>
<dbReference type="OrthoDB" id="9790194at2"/>
<feature type="binding site" evidence="3">
    <location>
        <position position="86"/>
    </location>
    <ligand>
        <name>Cu cation</name>
        <dbReference type="ChEBI" id="CHEBI:23378"/>
    </ligand>
</feature>
<dbReference type="FunFam" id="3.40.30.10:FF:000013">
    <property type="entry name" value="Blast:Protein SCO1 homolog, mitochondrial"/>
    <property type="match status" value="1"/>
</dbReference>
<keyword evidence="2 3" id="KW-0186">Copper</keyword>
<dbReference type="Gene3D" id="3.40.30.10">
    <property type="entry name" value="Glutaredoxin"/>
    <property type="match status" value="1"/>
</dbReference>
<gene>
    <name evidence="5" type="ORF">SAMN04489859_10609</name>
</gene>
<dbReference type="InterPro" id="IPR036249">
    <property type="entry name" value="Thioredoxin-like_sf"/>
</dbReference>
<proteinExistence type="inferred from homology"/>
<sequence length="209" mass="22996">MTERRILMIGGLIAVAVLVAGAAFLAFGRQGDDFAQCRSSNVAGGLDAFGTDFTLTNQDNQRVSDQQVFDRPSLLYFGYTFCPDICPMDVARNDAAVEILKEQGLDVQSVLITVDPRRDTPEVLADYTAMYGEGMIALTGGDEEIAAANKGWRNYYKAHDEEDQDYYLVDHMTNTYLVMPGNQTVEYFPNSLSPDDLAGRTACFVRAAS</sequence>
<keyword evidence="3" id="KW-0479">Metal-binding</keyword>